<sequence length="95" mass="9989">MLVEGSDKSGRLALIVRRLGRRLSAASGAVSSSRGRCSGALGVLCSEPACAYCRPRKKVQFFVGNWEGLDRSPTPPESPNGGPSVCPETSPLMDP</sequence>
<evidence type="ECO:0000313" key="2">
    <source>
        <dbReference type="EMBL" id="JAP68626.1"/>
    </source>
</evidence>
<accession>A0A131XSH8</accession>
<evidence type="ECO:0000256" key="1">
    <source>
        <dbReference type="SAM" id="MobiDB-lite"/>
    </source>
</evidence>
<dbReference type="EMBL" id="GEFM01007170">
    <property type="protein sequence ID" value="JAP68626.1"/>
    <property type="molecule type" value="mRNA"/>
</dbReference>
<reference evidence="2" key="1">
    <citation type="submission" date="2016-02" db="EMBL/GenBank/DDBJ databases">
        <title>RNAseq analyses of the midgut from blood- or serum-fed Ixodes ricinus ticks.</title>
        <authorList>
            <person name="Perner J."/>
            <person name="Provaznik J."/>
            <person name="Schrenkova J."/>
            <person name="Urbanova V."/>
            <person name="Ribeiro J.M."/>
            <person name="Kopacek P."/>
        </authorList>
    </citation>
    <scope>NUCLEOTIDE SEQUENCE</scope>
    <source>
        <tissue evidence="2">Gut</tissue>
    </source>
</reference>
<proteinExistence type="evidence at transcript level"/>
<feature type="region of interest" description="Disordered" evidence="1">
    <location>
        <begin position="68"/>
        <end position="95"/>
    </location>
</feature>
<organism evidence="2">
    <name type="scientific">Ixodes ricinus</name>
    <name type="common">Common tick</name>
    <name type="synonym">Acarus ricinus</name>
    <dbReference type="NCBI Taxonomy" id="34613"/>
    <lineage>
        <taxon>Eukaryota</taxon>
        <taxon>Metazoa</taxon>
        <taxon>Ecdysozoa</taxon>
        <taxon>Arthropoda</taxon>
        <taxon>Chelicerata</taxon>
        <taxon>Arachnida</taxon>
        <taxon>Acari</taxon>
        <taxon>Parasitiformes</taxon>
        <taxon>Ixodida</taxon>
        <taxon>Ixodoidea</taxon>
        <taxon>Ixodidae</taxon>
        <taxon>Ixodinae</taxon>
        <taxon>Ixodes</taxon>
    </lineage>
</organism>
<feature type="non-terminal residue" evidence="2">
    <location>
        <position position="95"/>
    </location>
</feature>
<dbReference type="AlphaFoldDB" id="A0A131XSH8"/>
<protein>
    <submittedName>
        <fullName evidence="2">Uncharacterized protein</fullName>
    </submittedName>
</protein>
<name>A0A131XSH8_IXORI</name>